<dbReference type="RefSeq" id="WP_070742480.1">
    <property type="nucleotide sequence ID" value="NZ_MDZA01000109.1"/>
</dbReference>
<reference evidence="1 2" key="1">
    <citation type="submission" date="2016-08" db="EMBL/GenBank/DDBJ databases">
        <title>Hymenobacter coccineus sp. nov., Hymenobacter lapidarius sp. nov. and Hymenobacter glacialis sp. nov., isolated from Antarctic soil.</title>
        <authorList>
            <person name="Sedlacek I."/>
            <person name="Kralova S."/>
            <person name="Kyrova K."/>
            <person name="Maslanova I."/>
            <person name="Stankova E."/>
            <person name="Vrbovska V."/>
            <person name="Nemec M."/>
            <person name="Bartak M."/>
            <person name="Svec P."/>
            <person name="Busse H.-J."/>
            <person name="Pantucek R."/>
        </authorList>
    </citation>
    <scope>NUCLEOTIDE SEQUENCE [LARGE SCALE GENOMIC DNA]</scope>
    <source>
        <strain evidence="1 2">CCM 8649</strain>
    </source>
</reference>
<dbReference type="AlphaFoldDB" id="A0A1G1TJ42"/>
<name>A0A1G1TJ42_9BACT</name>
<dbReference type="EMBL" id="MDZA01000109">
    <property type="protein sequence ID" value="OGX90899.1"/>
    <property type="molecule type" value="Genomic_DNA"/>
</dbReference>
<dbReference type="OrthoDB" id="679547at2"/>
<gene>
    <name evidence="1" type="ORF">BEN49_21795</name>
</gene>
<comment type="caution">
    <text evidence="1">The sequence shown here is derived from an EMBL/GenBank/DDBJ whole genome shotgun (WGS) entry which is preliminary data.</text>
</comment>
<sequence length="94" mass="9796">MQFFPEGGNLVDGLESEVGFRAVDGRGHGVAMQGTVRDGQGRPVASFSSRHLGMGAFRFAPAPGQPYRAVVALPGAARPSTRCRPASPRATQSA</sequence>
<accession>A0A1G1TJ42</accession>
<organism evidence="1 2">
    <name type="scientific">Hymenobacter coccineus</name>
    <dbReference type="NCBI Taxonomy" id="1908235"/>
    <lineage>
        <taxon>Bacteria</taxon>
        <taxon>Pseudomonadati</taxon>
        <taxon>Bacteroidota</taxon>
        <taxon>Cytophagia</taxon>
        <taxon>Cytophagales</taxon>
        <taxon>Hymenobacteraceae</taxon>
        <taxon>Hymenobacter</taxon>
    </lineage>
</organism>
<proteinExistence type="predicted"/>
<protein>
    <recommendedName>
        <fullName evidence="3">Carboxypeptidase regulatory-like domain-containing protein</fullName>
    </recommendedName>
</protein>
<dbReference type="Proteomes" id="UP000177506">
    <property type="component" value="Unassembled WGS sequence"/>
</dbReference>
<evidence type="ECO:0000313" key="1">
    <source>
        <dbReference type="EMBL" id="OGX90899.1"/>
    </source>
</evidence>
<keyword evidence="2" id="KW-1185">Reference proteome</keyword>
<evidence type="ECO:0000313" key="2">
    <source>
        <dbReference type="Proteomes" id="UP000177506"/>
    </source>
</evidence>
<evidence type="ECO:0008006" key="3">
    <source>
        <dbReference type="Google" id="ProtNLM"/>
    </source>
</evidence>